<dbReference type="EC" id="3.1.3.48" evidence="2"/>
<dbReference type="PRINTS" id="PR00719">
    <property type="entry name" value="LMWPTPASE"/>
</dbReference>
<dbReference type="InterPro" id="IPR017867">
    <property type="entry name" value="Tyr_phospatase_low_mol_wt"/>
</dbReference>
<feature type="domain" description="Phosphotyrosine protein phosphatase I" evidence="6">
    <location>
        <begin position="3"/>
        <end position="151"/>
    </location>
</feature>
<gene>
    <name evidence="7" type="ORF">FGF66_05240</name>
</gene>
<dbReference type="PANTHER" id="PTHR11717">
    <property type="entry name" value="LOW MOLECULAR WEIGHT PROTEIN TYROSINE PHOSPHATASE"/>
    <property type="match status" value="1"/>
</dbReference>
<dbReference type="OrthoDB" id="9784339at2"/>
<dbReference type="SMART" id="SM00226">
    <property type="entry name" value="LMWPc"/>
    <property type="match status" value="1"/>
</dbReference>
<accession>A0A5C4S846</accession>
<name>A0A5C4S846_CHLTI</name>
<evidence type="ECO:0000256" key="5">
    <source>
        <dbReference type="PIRSR" id="PIRSR617867-1"/>
    </source>
</evidence>
<protein>
    <recommendedName>
        <fullName evidence="2">protein-tyrosine-phosphatase</fullName>
        <ecNumber evidence="2">3.1.3.48</ecNumber>
    </recommendedName>
</protein>
<evidence type="ECO:0000256" key="1">
    <source>
        <dbReference type="ARBA" id="ARBA00011063"/>
    </source>
</evidence>
<keyword evidence="4" id="KW-0904">Protein phosphatase</keyword>
<keyword evidence="3" id="KW-0378">Hydrolase</keyword>
<keyword evidence="8" id="KW-1185">Reference proteome</keyword>
<dbReference type="Pfam" id="PF01451">
    <property type="entry name" value="LMWPc"/>
    <property type="match status" value="1"/>
</dbReference>
<dbReference type="InterPro" id="IPR036196">
    <property type="entry name" value="Ptyr_pPase_sf"/>
</dbReference>
<reference evidence="7 8" key="1">
    <citation type="submission" date="2019-05" db="EMBL/GenBank/DDBJ databases">
        <title>Draft Whole-Genome sequence of the green sulfur bacterium Chlorobaculum thiosulfatiphilum DSM 249.</title>
        <authorList>
            <person name="Meyer T.E."/>
            <person name="Kyndt J.A."/>
        </authorList>
    </citation>
    <scope>NUCLEOTIDE SEQUENCE [LARGE SCALE GENOMIC DNA]</scope>
    <source>
        <strain evidence="7 8">DSM 249</strain>
    </source>
</reference>
<dbReference type="GO" id="GO:0004725">
    <property type="term" value="F:protein tyrosine phosphatase activity"/>
    <property type="evidence" value="ECO:0007669"/>
    <property type="project" value="UniProtKB-EC"/>
</dbReference>
<evidence type="ECO:0000256" key="2">
    <source>
        <dbReference type="ARBA" id="ARBA00013064"/>
    </source>
</evidence>
<evidence type="ECO:0000313" key="7">
    <source>
        <dbReference type="EMBL" id="TNJ39327.1"/>
    </source>
</evidence>
<comment type="similarity">
    <text evidence="1">Belongs to the low molecular weight phosphotyrosine protein phosphatase family.</text>
</comment>
<dbReference type="RefSeq" id="WP_139456633.1">
    <property type="nucleotide sequence ID" value="NZ_VDCH01000007.1"/>
</dbReference>
<evidence type="ECO:0000313" key="8">
    <source>
        <dbReference type="Proteomes" id="UP000308271"/>
    </source>
</evidence>
<feature type="active site" evidence="5">
    <location>
        <position position="15"/>
    </location>
</feature>
<feature type="active site" description="Proton donor" evidence="5">
    <location>
        <position position="125"/>
    </location>
</feature>
<organism evidence="7 8">
    <name type="scientific">Chlorobaculum thiosulfatiphilum</name>
    <name type="common">Chlorobium limicola f.sp. thiosulfatophilum</name>
    <dbReference type="NCBI Taxonomy" id="115852"/>
    <lineage>
        <taxon>Bacteria</taxon>
        <taxon>Pseudomonadati</taxon>
        <taxon>Chlorobiota</taxon>
        <taxon>Chlorobiia</taxon>
        <taxon>Chlorobiales</taxon>
        <taxon>Chlorobiaceae</taxon>
        <taxon>Chlorobaculum</taxon>
    </lineage>
</organism>
<dbReference type="InterPro" id="IPR050438">
    <property type="entry name" value="LMW_PTPase"/>
</dbReference>
<dbReference type="Proteomes" id="UP000308271">
    <property type="component" value="Unassembled WGS sequence"/>
</dbReference>
<evidence type="ECO:0000259" key="6">
    <source>
        <dbReference type="SMART" id="SM00226"/>
    </source>
</evidence>
<dbReference type="InterPro" id="IPR023485">
    <property type="entry name" value="Ptyr_pPase"/>
</dbReference>
<comment type="caution">
    <text evidence="7">The sequence shown here is derived from an EMBL/GenBank/DDBJ whole genome shotgun (WGS) entry which is preliminary data.</text>
</comment>
<dbReference type="SUPFAM" id="SSF52788">
    <property type="entry name" value="Phosphotyrosine protein phosphatases I"/>
    <property type="match status" value="1"/>
</dbReference>
<dbReference type="PANTHER" id="PTHR11717:SF7">
    <property type="entry name" value="LOW MOLECULAR WEIGHT PHOSPHOTYROSINE PROTEIN PHOSPHATASE"/>
    <property type="match status" value="1"/>
</dbReference>
<sequence length="178" mass="19408">MPVKILFVCYENICRSPMAEGAFGHAASLHGAEACFEIESAGTVCYQSGSSPDHRAVRAAGRHGIDISAIRARCIDDLDLACFDRIFAMDAENYRDILDALDGLSVPVHMMTDFAHSDAGAEIEDPYYGSESGFDRTMERLLHSATGIVSALRTAYNLPADATEAESIFQHTQRGDER</sequence>
<evidence type="ECO:0000256" key="4">
    <source>
        <dbReference type="ARBA" id="ARBA00022912"/>
    </source>
</evidence>
<dbReference type="AlphaFoldDB" id="A0A5C4S846"/>
<proteinExistence type="inferred from homology"/>
<dbReference type="CDD" id="cd16343">
    <property type="entry name" value="LMWPTP"/>
    <property type="match status" value="1"/>
</dbReference>
<feature type="active site" description="Nucleophile" evidence="5">
    <location>
        <position position="9"/>
    </location>
</feature>
<dbReference type="EMBL" id="VDCH01000007">
    <property type="protein sequence ID" value="TNJ39327.1"/>
    <property type="molecule type" value="Genomic_DNA"/>
</dbReference>
<evidence type="ECO:0000256" key="3">
    <source>
        <dbReference type="ARBA" id="ARBA00022801"/>
    </source>
</evidence>
<dbReference type="Gene3D" id="3.40.50.2300">
    <property type="match status" value="1"/>
</dbReference>